<evidence type="ECO:0000256" key="1">
    <source>
        <dbReference type="SAM" id="MobiDB-lite"/>
    </source>
</evidence>
<proteinExistence type="predicted"/>
<organism evidence="2">
    <name type="scientific">Cacopsylla melanoneura</name>
    <dbReference type="NCBI Taxonomy" id="428564"/>
    <lineage>
        <taxon>Eukaryota</taxon>
        <taxon>Metazoa</taxon>
        <taxon>Ecdysozoa</taxon>
        <taxon>Arthropoda</taxon>
        <taxon>Hexapoda</taxon>
        <taxon>Insecta</taxon>
        <taxon>Pterygota</taxon>
        <taxon>Neoptera</taxon>
        <taxon>Paraneoptera</taxon>
        <taxon>Hemiptera</taxon>
        <taxon>Sternorrhyncha</taxon>
        <taxon>Psylloidea</taxon>
        <taxon>Psyllidae</taxon>
        <taxon>Psyllinae</taxon>
        <taxon>Cacopsylla</taxon>
    </lineage>
</organism>
<dbReference type="AlphaFoldDB" id="A0A8D8LUR4"/>
<accession>A0A8D8LUR4</accession>
<evidence type="ECO:0000313" key="2">
    <source>
        <dbReference type="EMBL" id="CAG6616729.1"/>
    </source>
</evidence>
<dbReference type="EMBL" id="HBUF01036750">
    <property type="protein sequence ID" value="CAG6616729.1"/>
    <property type="molecule type" value="Transcribed_RNA"/>
</dbReference>
<feature type="region of interest" description="Disordered" evidence="1">
    <location>
        <begin position="42"/>
        <end position="127"/>
    </location>
</feature>
<feature type="compositionally biased region" description="Basic and acidic residues" evidence="1">
    <location>
        <begin position="78"/>
        <end position="94"/>
    </location>
</feature>
<sequence>MAIKHGVSLFRRDISMSDEGSMRMSSGEIKYKLETKPVKFTGASPGLDQLGKYGHGVSPHPPGGQNKKDTPNEPSGQTEKHTSFYEYIKIRSDSGVEIGNSNNNSEKKCSTDTASGPITEDRSPRTKVEEFKKYLIAGKSEDRPVQGNQ</sequence>
<protein>
    <submittedName>
        <fullName evidence="2">Uncharacterized protein</fullName>
    </submittedName>
</protein>
<name>A0A8D8LUR4_9HEMI</name>
<reference evidence="2" key="1">
    <citation type="submission" date="2021-05" db="EMBL/GenBank/DDBJ databases">
        <authorList>
            <person name="Alioto T."/>
            <person name="Alioto T."/>
            <person name="Gomez Garrido J."/>
        </authorList>
    </citation>
    <scope>NUCLEOTIDE SEQUENCE</scope>
</reference>